<accession>A0ABQ9IKA7</accession>
<dbReference type="SUPFAM" id="SSF52540">
    <property type="entry name" value="P-loop containing nucleoside triphosphate hydrolases"/>
    <property type="match status" value="1"/>
</dbReference>
<keyword evidence="2" id="KW-0677">Repeat</keyword>
<keyword evidence="3" id="KW-0547">Nucleotide-binding</keyword>
<evidence type="ECO:0000259" key="6">
    <source>
        <dbReference type="PROSITE" id="PS50893"/>
    </source>
</evidence>
<feature type="region of interest" description="Disordered" evidence="5">
    <location>
        <begin position="173"/>
        <end position="193"/>
    </location>
</feature>
<gene>
    <name evidence="7" type="ORF">PR048_002218</name>
</gene>
<proteinExistence type="predicted"/>
<evidence type="ECO:0000256" key="2">
    <source>
        <dbReference type="ARBA" id="ARBA00022737"/>
    </source>
</evidence>
<dbReference type="InterPro" id="IPR003439">
    <property type="entry name" value="ABC_transporter-like_ATP-bd"/>
</dbReference>
<evidence type="ECO:0000256" key="3">
    <source>
        <dbReference type="ARBA" id="ARBA00022741"/>
    </source>
</evidence>
<dbReference type="Proteomes" id="UP001159363">
    <property type="component" value="Chromosome 1"/>
</dbReference>
<feature type="compositionally biased region" description="Polar residues" evidence="5">
    <location>
        <begin position="174"/>
        <end position="193"/>
    </location>
</feature>
<organism evidence="7 8">
    <name type="scientific">Dryococelus australis</name>
    <dbReference type="NCBI Taxonomy" id="614101"/>
    <lineage>
        <taxon>Eukaryota</taxon>
        <taxon>Metazoa</taxon>
        <taxon>Ecdysozoa</taxon>
        <taxon>Arthropoda</taxon>
        <taxon>Hexapoda</taxon>
        <taxon>Insecta</taxon>
        <taxon>Pterygota</taxon>
        <taxon>Neoptera</taxon>
        <taxon>Polyneoptera</taxon>
        <taxon>Phasmatodea</taxon>
        <taxon>Verophasmatodea</taxon>
        <taxon>Anareolatae</taxon>
        <taxon>Phasmatidae</taxon>
        <taxon>Eurycanthinae</taxon>
        <taxon>Dryococelus</taxon>
    </lineage>
</organism>
<dbReference type="PROSITE" id="PS50893">
    <property type="entry name" value="ABC_TRANSPORTER_2"/>
    <property type="match status" value="1"/>
</dbReference>
<evidence type="ECO:0000313" key="7">
    <source>
        <dbReference type="EMBL" id="KAJ8896872.1"/>
    </source>
</evidence>
<dbReference type="Gene3D" id="3.40.50.300">
    <property type="entry name" value="P-loop containing nucleotide triphosphate hydrolases"/>
    <property type="match status" value="1"/>
</dbReference>
<dbReference type="InterPro" id="IPR027417">
    <property type="entry name" value="P-loop_NTPase"/>
</dbReference>
<evidence type="ECO:0000256" key="4">
    <source>
        <dbReference type="ARBA" id="ARBA00022840"/>
    </source>
</evidence>
<keyword evidence="8" id="KW-1185">Reference proteome</keyword>
<dbReference type="InterPro" id="IPR050173">
    <property type="entry name" value="ABC_transporter_C-like"/>
</dbReference>
<name>A0ABQ9IKA7_9NEOP</name>
<protein>
    <recommendedName>
        <fullName evidence="6">ABC transporter domain-containing protein</fullName>
    </recommendedName>
</protein>
<dbReference type="PANTHER" id="PTHR24223:SF443">
    <property type="entry name" value="MULTIDRUG-RESISTANCE LIKE PROTEIN 1, ISOFORM I"/>
    <property type="match status" value="1"/>
</dbReference>
<evidence type="ECO:0000256" key="5">
    <source>
        <dbReference type="SAM" id="MobiDB-lite"/>
    </source>
</evidence>
<evidence type="ECO:0000256" key="1">
    <source>
        <dbReference type="ARBA" id="ARBA00004127"/>
    </source>
</evidence>
<dbReference type="Pfam" id="PF00005">
    <property type="entry name" value="ABC_tran"/>
    <property type="match status" value="1"/>
</dbReference>
<sequence>MKHGYAGIAVLLSNFPHNTEFDGWFLLTEYPVVVENGSFSWEKELPVLRNINLTVNHGSLVAVVGSVGSGKSSLISALLGEMDKLSGRVNTKGTIAYVQQQAWIQNASLRDNITFGKPLDHSSYLRVIEACALKPDLEMLPAGDQTEIGEKVSIARLLRAKAAGLMQAVKGMESVTTENTESQRTSEATTDTPTSFMVPFVTHATAPSTSNATNSVDFNYQALMQQMEAMMAQFTNQLTE</sequence>
<evidence type="ECO:0000313" key="8">
    <source>
        <dbReference type="Proteomes" id="UP001159363"/>
    </source>
</evidence>
<reference evidence="7 8" key="1">
    <citation type="submission" date="2023-02" db="EMBL/GenBank/DDBJ databases">
        <title>LHISI_Scaffold_Assembly.</title>
        <authorList>
            <person name="Stuart O.P."/>
            <person name="Cleave R."/>
            <person name="Magrath M.J.L."/>
            <person name="Mikheyev A.S."/>
        </authorList>
    </citation>
    <scope>NUCLEOTIDE SEQUENCE [LARGE SCALE GENOMIC DNA]</scope>
    <source>
        <strain evidence="7">Daus_M_001</strain>
        <tissue evidence="7">Leg muscle</tissue>
    </source>
</reference>
<feature type="domain" description="ABC transporter" evidence="6">
    <location>
        <begin position="32"/>
        <end position="234"/>
    </location>
</feature>
<comment type="caution">
    <text evidence="7">The sequence shown here is derived from an EMBL/GenBank/DDBJ whole genome shotgun (WGS) entry which is preliminary data.</text>
</comment>
<dbReference type="PANTHER" id="PTHR24223">
    <property type="entry name" value="ATP-BINDING CASSETTE SUB-FAMILY C"/>
    <property type="match status" value="1"/>
</dbReference>
<keyword evidence="4" id="KW-0067">ATP-binding</keyword>
<comment type="subcellular location">
    <subcellularLocation>
        <location evidence="1">Endomembrane system</location>
        <topology evidence="1">Multi-pass membrane protein</topology>
    </subcellularLocation>
</comment>
<dbReference type="EMBL" id="JARBHB010000001">
    <property type="protein sequence ID" value="KAJ8896872.1"/>
    <property type="molecule type" value="Genomic_DNA"/>
</dbReference>